<feature type="region of interest" description="Disordered" evidence="1">
    <location>
        <begin position="1"/>
        <end position="150"/>
    </location>
</feature>
<reference evidence="2" key="1">
    <citation type="submission" date="2022-11" db="UniProtKB">
        <authorList>
            <consortium name="EnsemblMetazoa"/>
        </authorList>
    </citation>
    <scope>IDENTIFICATION</scope>
</reference>
<protein>
    <recommendedName>
        <fullName evidence="4">TTF-type domain-containing protein</fullName>
    </recommendedName>
</protein>
<evidence type="ECO:0000313" key="3">
    <source>
        <dbReference type="Proteomes" id="UP000887568"/>
    </source>
</evidence>
<dbReference type="EnsemblMetazoa" id="XM_038207118.1">
    <property type="protein sequence ID" value="XP_038063046.1"/>
    <property type="gene ID" value="LOC119733740"/>
</dbReference>
<feature type="compositionally biased region" description="Low complexity" evidence="1">
    <location>
        <begin position="74"/>
        <end position="120"/>
    </location>
</feature>
<dbReference type="RefSeq" id="XP_038063046.1">
    <property type="nucleotide sequence ID" value="XM_038207118.1"/>
</dbReference>
<dbReference type="OrthoDB" id="10063194at2759"/>
<feature type="compositionally biased region" description="Polar residues" evidence="1">
    <location>
        <begin position="1"/>
        <end position="73"/>
    </location>
</feature>
<keyword evidence="3" id="KW-1185">Reference proteome</keyword>
<dbReference type="AlphaFoldDB" id="A0A914AHN8"/>
<evidence type="ECO:0000313" key="2">
    <source>
        <dbReference type="EnsemblMetazoa" id="XP_038063046.1"/>
    </source>
</evidence>
<evidence type="ECO:0008006" key="4">
    <source>
        <dbReference type="Google" id="ProtNLM"/>
    </source>
</evidence>
<name>A0A914AHN8_PATMI</name>
<organism evidence="2 3">
    <name type="scientific">Patiria miniata</name>
    <name type="common">Bat star</name>
    <name type="synonym">Asterina miniata</name>
    <dbReference type="NCBI Taxonomy" id="46514"/>
    <lineage>
        <taxon>Eukaryota</taxon>
        <taxon>Metazoa</taxon>
        <taxon>Echinodermata</taxon>
        <taxon>Eleutherozoa</taxon>
        <taxon>Asterozoa</taxon>
        <taxon>Asteroidea</taxon>
        <taxon>Valvatacea</taxon>
        <taxon>Valvatida</taxon>
        <taxon>Asterinidae</taxon>
        <taxon>Patiria</taxon>
    </lineage>
</organism>
<proteinExistence type="predicted"/>
<dbReference type="Proteomes" id="UP000887568">
    <property type="component" value="Unplaced"/>
</dbReference>
<accession>A0A914AHN8</accession>
<feature type="compositionally biased region" description="Polar residues" evidence="1">
    <location>
        <begin position="121"/>
        <end position="150"/>
    </location>
</feature>
<evidence type="ECO:0000256" key="1">
    <source>
        <dbReference type="SAM" id="MobiDB-lite"/>
    </source>
</evidence>
<sequence>PVSKSTSAGTPGSPVSKSASAGTPGSPVSKSTSAGTPGSPVSKSTSAGTPGSPVSKSTSVGTPGSPVSKSTSAGTPGSPVSSGMPGSPVSKSTHIPGSPFSSSSTPGSPVSASTTGSPVSKSASTPGSPISTSSATTKEPNHPSDLSSLPVQKLRTKSLKFQPKWFRDFPWLHVDPNVEGILCHTCAVAAKQDLLKMAKYKEQTFISVGFKNWKKAIEKFQSHQKSDAHKTSNSNLINCNKTCGINTQLSKQLRQEQAVAQKALLKIVSATVSGPTGFGTARKRGLGRKLHGPFTPTFLT</sequence>
<dbReference type="GeneID" id="119733740"/>